<feature type="compositionally biased region" description="Basic and acidic residues" evidence="1">
    <location>
        <begin position="1"/>
        <end position="24"/>
    </location>
</feature>
<evidence type="ECO:0000313" key="2">
    <source>
        <dbReference type="EMBL" id="KAK3108087.1"/>
    </source>
</evidence>
<sequence>MTNEKEIVLHKPSEPRNDDSHDNVPDSPIPANPQAEVQQGSLPINQPTRDSDVKTRSGRTYANLNAAKSRIETRYQSYTMC</sequence>
<dbReference type="EMBL" id="VSWD01000001">
    <property type="protein sequence ID" value="KAK3108087.1"/>
    <property type="molecule type" value="Genomic_DNA"/>
</dbReference>
<accession>A0AA89CBD6</accession>
<gene>
    <name evidence="2" type="ORF">FSP39_000869</name>
</gene>
<keyword evidence="3" id="KW-1185">Reference proteome</keyword>
<dbReference type="Proteomes" id="UP001186944">
    <property type="component" value="Unassembled WGS sequence"/>
</dbReference>
<protein>
    <submittedName>
        <fullName evidence="2">Uncharacterized protein</fullName>
    </submittedName>
</protein>
<organism evidence="2 3">
    <name type="scientific">Pinctada imbricata</name>
    <name type="common">Atlantic pearl-oyster</name>
    <name type="synonym">Pinctada martensii</name>
    <dbReference type="NCBI Taxonomy" id="66713"/>
    <lineage>
        <taxon>Eukaryota</taxon>
        <taxon>Metazoa</taxon>
        <taxon>Spiralia</taxon>
        <taxon>Lophotrochozoa</taxon>
        <taxon>Mollusca</taxon>
        <taxon>Bivalvia</taxon>
        <taxon>Autobranchia</taxon>
        <taxon>Pteriomorphia</taxon>
        <taxon>Pterioida</taxon>
        <taxon>Pterioidea</taxon>
        <taxon>Pteriidae</taxon>
        <taxon>Pinctada</taxon>
    </lineage>
</organism>
<feature type="region of interest" description="Disordered" evidence="1">
    <location>
        <begin position="1"/>
        <end position="61"/>
    </location>
</feature>
<dbReference type="AlphaFoldDB" id="A0AA89CBD6"/>
<reference evidence="2" key="1">
    <citation type="submission" date="2019-08" db="EMBL/GenBank/DDBJ databases">
        <title>The improved chromosome-level genome for the pearl oyster Pinctada fucata martensii using PacBio sequencing and Hi-C.</title>
        <authorList>
            <person name="Zheng Z."/>
        </authorList>
    </citation>
    <scope>NUCLEOTIDE SEQUENCE</scope>
    <source>
        <strain evidence="2">ZZ-2019</strain>
        <tissue evidence="2">Adductor muscle</tissue>
    </source>
</reference>
<proteinExistence type="predicted"/>
<name>A0AA89CBD6_PINIB</name>
<evidence type="ECO:0000256" key="1">
    <source>
        <dbReference type="SAM" id="MobiDB-lite"/>
    </source>
</evidence>
<evidence type="ECO:0000313" key="3">
    <source>
        <dbReference type="Proteomes" id="UP001186944"/>
    </source>
</evidence>
<feature type="compositionally biased region" description="Polar residues" evidence="1">
    <location>
        <begin position="35"/>
        <end position="48"/>
    </location>
</feature>
<comment type="caution">
    <text evidence="2">The sequence shown here is derived from an EMBL/GenBank/DDBJ whole genome shotgun (WGS) entry which is preliminary data.</text>
</comment>